<dbReference type="CDD" id="cd14339">
    <property type="entry name" value="UBA_SNRK"/>
    <property type="match status" value="1"/>
</dbReference>
<reference evidence="2 3" key="2">
    <citation type="submission" date="2018-11" db="EMBL/GenBank/DDBJ databases">
        <authorList>
            <consortium name="Pathogen Informatics"/>
        </authorList>
    </citation>
    <scope>NUCLEOTIDE SEQUENCE [LARGE SCALE GENOMIC DNA]</scope>
</reference>
<feature type="region of interest" description="Disordered" evidence="1">
    <location>
        <begin position="224"/>
        <end position="247"/>
    </location>
</feature>
<organism evidence="4">
    <name type="scientific">Soboliphyme baturini</name>
    <dbReference type="NCBI Taxonomy" id="241478"/>
    <lineage>
        <taxon>Eukaryota</taxon>
        <taxon>Metazoa</taxon>
        <taxon>Ecdysozoa</taxon>
        <taxon>Nematoda</taxon>
        <taxon>Enoplea</taxon>
        <taxon>Dorylaimia</taxon>
        <taxon>Dioctophymatida</taxon>
        <taxon>Dioctophymatoidea</taxon>
        <taxon>Soboliphymatidae</taxon>
        <taxon>Soboliphyme</taxon>
    </lineage>
</organism>
<dbReference type="AlphaFoldDB" id="A0A183IYT6"/>
<evidence type="ECO:0000313" key="4">
    <source>
        <dbReference type="WBParaSite" id="SBAD_0000910401-mRNA-1"/>
    </source>
</evidence>
<dbReference type="OrthoDB" id="193931at2759"/>
<evidence type="ECO:0000313" key="3">
    <source>
        <dbReference type="Proteomes" id="UP000270296"/>
    </source>
</evidence>
<dbReference type="EMBL" id="UZAM01011962">
    <property type="protein sequence ID" value="VDP19268.1"/>
    <property type="molecule type" value="Genomic_DNA"/>
</dbReference>
<feature type="compositionally biased region" description="Polar residues" evidence="1">
    <location>
        <begin position="476"/>
        <end position="498"/>
    </location>
</feature>
<dbReference type="WBParaSite" id="SBAD_0000910401-mRNA-1">
    <property type="protein sequence ID" value="SBAD_0000910401-mRNA-1"/>
    <property type="gene ID" value="SBAD_0000910401"/>
</dbReference>
<name>A0A183IYT6_9BILA</name>
<accession>A0A183IYT6</accession>
<dbReference type="InterPro" id="IPR011009">
    <property type="entry name" value="Kinase-like_dom_sf"/>
</dbReference>
<dbReference type="Proteomes" id="UP000270296">
    <property type="component" value="Unassembled WGS sequence"/>
</dbReference>
<sequence>MLVSGRLPFQEANDSETLTKILDCSFSLPGHVSDGCRKYAVKMLYDLTKMLTDKLCLRLIESMLVRNPSQRASLMEIAQCGWVKAGATGHSCALPLIIRENITEELHNKIMNLMVTGSIADVDHITKSLENNDYNHVTATYYLLAERFLRDERLKQAQKLSSPSREESEEEAEDQNSSDSSASNSIERFGSTSSRESSFFINKRGSSYLLHDLSLDLDLASQSSRASVTSKGVHEPTDSRNMSPLDDRISPLLQRYRGHGSASSRKLTGIASSPQLLEISEEEEENGARLLKNPGCSSLIRNGPTDDIGLRDKALHPSRRSASCSSSETSDDEERRLGFVTSHLVKKDFDTDDDSDPPSSSGINAYSRVPNVSTSKVADSGNGIRENDHRTMSSGSGGGKETKSPGQSQTGRPQVVPRMRGTFRRYLDTVMLSAKYPFVTTFSMLCELNDWTKPLMKPRSCEFLQNIRYSSFTAKPDYKSSSSSLQYHENSEKSTQSIPHPKSKSRRFALFVEASRIWKNGRFSGNVR</sequence>
<feature type="region of interest" description="Disordered" evidence="1">
    <location>
        <begin position="157"/>
        <end position="189"/>
    </location>
</feature>
<protein>
    <submittedName>
        <fullName evidence="4">RICTOR_V domain-containing protein</fullName>
    </submittedName>
</protein>
<proteinExistence type="predicted"/>
<dbReference type="Gene3D" id="1.10.510.10">
    <property type="entry name" value="Transferase(Phosphotransferase) domain 1"/>
    <property type="match status" value="1"/>
</dbReference>
<feature type="region of interest" description="Disordered" evidence="1">
    <location>
        <begin position="289"/>
        <end position="419"/>
    </location>
</feature>
<dbReference type="Gene3D" id="1.10.8.10">
    <property type="entry name" value="DNA helicase RuvA subunit, C-terminal domain"/>
    <property type="match status" value="1"/>
</dbReference>
<feature type="region of interest" description="Disordered" evidence="1">
    <location>
        <begin position="476"/>
        <end position="502"/>
    </location>
</feature>
<reference evidence="4" key="1">
    <citation type="submission" date="2016-06" db="UniProtKB">
        <authorList>
            <consortium name="WormBaseParasite"/>
        </authorList>
    </citation>
    <scope>IDENTIFICATION</scope>
</reference>
<evidence type="ECO:0000256" key="1">
    <source>
        <dbReference type="SAM" id="MobiDB-lite"/>
    </source>
</evidence>
<evidence type="ECO:0000313" key="2">
    <source>
        <dbReference type="EMBL" id="VDP19268.1"/>
    </source>
</evidence>
<keyword evidence="3" id="KW-1185">Reference proteome</keyword>
<gene>
    <name evidence="2" type="ORF">SBAD_LOCUS8784</name>
</gene>
<feature type="compositionally biased region" description="Low complexity" evidence="1">
    <location>
        <begin position="177"/>
        <end position="188"/>
    </location>
</feature>
<dbReference type="SUPFAM" id="SSF56112">
    <property type="entry name" value="Protein kinase-like (PK-like)"/>
    <property type="match status" value="1"/>
</dbReference>
<feature type="compositionally biased region" description="Acidic residues" evidence="1">
    <location>
        <begin position="167"/>
        <end position="176"/>
    </location>
</feature>